<dbReference type="GO" id="GO:0015629">
    <property type="term" value="C:actin cytoskeleton"/>
    <property type="evidence" value="ECO:0007669"/>
    <property type="project" value="TreeGrafter"/>
</dbReference>
<reference evidence="3" key="2">
    <citation type="submission" date="2017-10" db="EMBL/GenBank/DDBJ databases">
        <title>Ladona fulva Genome sequencing and assembly.</title>
        <authorList>
            <person name="Murali S."/>
            <person name="Richards S."/>
            <person name="Bandaranaike D."/>
            <person name="Bellair M."/>
            <person name="Blankenburg K."/>
            <person name="Chao H."/>
            <person name="Dinh H."/>
            <person name="Doddapaneni H."/>
            <person name="Dugan-Rocha S."/>
            <person name="Elkadiri S."/>
            <person name="Gnanaolivu R."/>
            <person name="Hernandez B."/>
            <person name="Skinner E."/>
            <person name="Javaid M."/>
            <person name="Lee S."/>
            <person name="Li M."/>
            <person name="Ming W."/>
            <person name="Munidasa M."/>
            <person name="Muniz J."/>
            <person name="Nguyen L."/>
            <person name="Hughes D."/>
            <person name="Osuji N."/>
            <person name="Pu L.-L."/>
            <person name="Puazo M."/>
            <person name="Qu C."/>
            <person name="Quiroz J."/>
            <person name="Raj R."/>
            <person name="Weissenberger G."/>
            <person name="Xin Y."/>
            <person name="Zou X."/>
            <person name="Han Y."/>
            <person name="Worley K."/>
            <person name="Muzny D."/>
            <person name="Gibbs R."/>
        </authorList>
    </citation>
    <scope>NUCLEOTIDE SEQUENCE</scope>
    <source>
        <strain evidence="3">Sampled in the wild</strain>
    </source>
</reference>
<dbReference type="InterPro" id="IPR052223">
    <property type="entry name" value="Actin_Cytoskeleton_Reg"/>
</dbReference>
<accession>A0A8K0K7K3</accession>
<dbReference type="EMBL" id="KZ308426">
    <property type="protein sequence ID" value="KAG8229328.1"/>
    <property type="molecule type" value="Genomic_DNA"/>
</dbReference>
<proteinExistence type="predicted"/>
<feature type="compositionally biased region" description="Basic and acidic residues" evidence="2">
    <location>
        <begin position="424"/>
        <end position="433"/>
    </location>
</feature>
<dbReference type="PANTHER" id="PTHR17271:SF1">
    <property type="entry name" value="PROTEIN OUTSPREAD"/>
    <property type="match status" value="1"/>
</dbReference>
<feature type="region of interest" description="Disordered" evidence="2">
    <location>
        <begin position="801"/>
        <end position="833"/>
    </location>
</feature>
<keyword evidence="4" id="KW-1185">Reference proteome</keyword>
<feature type="compositionally biased region" description="Polar residues" evidence="2">
    <location>
        <begin position="807"/>
        <end position="816"/>
    </location>
</feature>
<feature type="coiled-coil region" evidence="1">
    <location>
        <begin position="897"/>
        <end position="994"/>
    </location>
</feature>
<dbReference type="PANTHER" id="PTHR17271">
    <property type="entry name" value="PLECKSTRIN HOMOLOGY PH DOMAIN-CONTAINING PROTEIN"/>
    <property type="match status" value="1"/>
</dbReference>
<keyword evidence="1" id="KW-0175">Coiled coil</keyword>
<feature type="region of interest" description="Disordered" evidence="2">
    <location>
        <begin position="608"/>
        <end position="635"/>
    </location>
</feature>
<dbReference type="AlphaFoldDB" id="A0A8K0K7K3"/>
<gene>
    <name evidence="3" type="ORF">J437_LFUL007136</name>
</gene>
<dbReference type="OrthoDB" id="8197585at2759"/>
<dbReference type="Proteomes" id="UP000792457">
    <property type="component" value="Unassembled WGS sequence"/>
</dbReference>
<dbReference type="GO" id="GO:0051015">
    <property type="term" value="F:actin filament binding"/>
    <property type="evidence" value="ECO:0007669"/>
    <property type="project" value="TreeGrafter"/>
</dbReference>
<feature type="region of interest" description="Disordered" evidence="2">
    <location>
        <begin position="423"/>
        <end position="444"/>
    </location>
</feature>
<comment type="caution">
    <text evidence="3">The sequence shown here is derived from an EMBL/GenBank/DDBJ whole genome shotgun (WGS) entry which is preliminary data.</text>
</comment>
<feature type="region of interest" description="Disordered" evidence="2">
    <location>
        <begin position="367"/>
        <end position="387"/>
    </location>
</feature>
<protein>
    <submittedName>
        <fullName evidence="3">Uncharacterized protein</fullName>
    </submittedName>
</protein>
<sequence>MPCLPQRKSLPRQYDKYNDILGMSLGSERLGHPHCISEVLSHSDAIVADSNEMISIISASVFQTPSISSKQDAEELVQSHVESSFAKADTLEHSSSQVNKKSENDLIDNRLGSSLCSAQFNSDISSGSAQKIDSILRETSPYVSSEPISSGTAEILLDSKESHDKCYSAALPDQVSVSKSSAESSQSPCVNPMPSVINSRGMIHKPPVSPAINSNCPRTFVGRRNSNGFRLQSYDRSSSGITILDSSIDSKRPERPNHLSLPTAESNDSKCPVAVSCASSSYISSSASSCSLSDEDFRTASEASQHSTPVAECVIDGGSHSWAKSEVVNLRGDAPGSCLLPNTGADVGTVLPPSPPLNRTPISRVKERARSRVVKRSKTPPEEDLKSAKIDSLTKRVKELMAALASKEAELIKSKESASLIKKRSTEEFEPKSKMSLLTPDEKPNENVSVLKQNLEDEINSPTLCTKGLADTTRLNEYEDNSNHLATRRFSSSSTVVIHSLPRMGSLSDLTNVDLDLDLNAMDQEWYGLRARFEKAVREIHALRKELRACQGHVDALELEGSAMSMCLAEERKRAEADMQLMASRVQDLTVKLSASEKQVRQLKQKTLRVETREKRRSLSLRSERDGRSGTDPSLCSGKLPKEICDRLTQLEDTLAAALGRPLDKLKASSPGSWKNDSNHVNNDIDRKASLDELSEAAKSSEDAVNDTESIISSNRSLNSSMELGKGRLEEQLGNIMLITGVHISRSKSTGNGTKEEKSVGNERNGTGKSGVGLAKALEGCSASEQKRIEGRRQRVNSRIMRRSAWQDASRSNSSLGLGDEEQIEEEARAEDDSSKKCDPLRILVRLSSLEGRVADFLKTAKNGKKMENTSLDEYHTNEEMKISESEKVPENPCPRCEDMRLAMDRMKEELMLVNNDGSVMLDRYREEIEQLRALCEKGMRAMDLSHQRLIKEMEEKHREEVNRVLMEKEQALREETKATLAALDAMRKAHETEVQREVAKFKEEFSRRMSAKQELSTNHQAEMEGIRREILSLSQRYSSKCVECASLRERLRIARGMKDRDSLNESGAYREVLSEHS</sequence>
<evidence type="ECO:0000313" key="3">
    <source>
        <dbReference type="EMBL" id="KAG8229328.1"/>
    </source>
</evidence>
<evidence type="ECO:0000313" key="4">
    <source>
        <dbReference type="Proteomes" id="UP000792457"/>
    </source>
</evidence>
<feature type="compositionally biased region" description="Acidic residues" evidence="2">
    <location>
        <begin position="819"/>
        <end position="830"/>
    </location>
</feature>
<name>A0A8K0K7K3_LADFU</name>
<feature type="compositionally biased region" description="Basic and acidic residues" evidence="2">
    <location>
        <begin position="248"/>
        <end position="257"/>
    </location>
</feature>
<reference evidence="3" key="1">
    <citation type="submission" date="2013-04" db="EMBL/GenBank/DDBJ databases">
        <authorList>
            <person name="Qu J."/>
            <person name="Murali S.C."/>
            <person name="Bandaranaike D."/>
            <person name="Bellair M."/>
            <person name="Blankenburg K."/>
            <person name="Chao H."/>
            <person name="Dinh H."/>
            <person name="Doddapaneni H."/>
            <person name="Downs B."/>
            <person name="Dugan-Rocha S."/>
            <person name="Elkadiri S."/>
            <person name="Gnanaolivu R.D."/>
            <person name="Hernandez B."/>
            <person name="Javaid M."/>
            <person name="Jayaseelan J.C."/>
            <person name="Lee S."/>
            <person name="Li M."/>
            <person name="Ming W."/>
            <person name="Munidasa M."/>
            <person name="Muniz J."/>
            <person name="Nguyen L."/>
            <person name="Ongeri F."/>
            <person name="Osuji N."/>
            <person name="Pu L.-L."/>
            <person name="Puazo M."/>
            <person name="Qu C."/>
            <person name="Quiroz J."/>
            <person name="Raj R."/>
            <person name="Weissenberger G."/>
            <person name="Xin Y."/>
            <person name="Zou X."/>
            <person name="Han Y."/>
            <person name="Richards S."/>
            <person name="Worley K."/>
            <person name="Muzny D."/>
            <person name="Gibbs R."/>
        </authorList>
    </citation>
    <scope>NUCLEOTIDE SEQUENCE</scope>
    <source>
        <strain evidence="3">Sampled in the wild</strain>
    </source>
</reference>
<feature type="region of interest" description="Disordered" evidence="2">
    <location>
        <begin position="246"/>
        <end position="267"/>
    </location>
</feature>
<evidence type="ECO:0000256" key="2">
    <source>
        <dbReference type="SAM" id="MobiDB-lite"/>
    </source>
</evidence>
<organism evidence="3 4">
    <name type="scientific">Ladona fulva</name>
    <name type="common">Scarce chaser dragonfly</name>
    <name type="synonym">Libellula fulva</name>
    <dbReference type="NCBI Taxonomy" id="123851"/>
    <lineage>
        <taxon>Eukaryota</taxon>
        <taxon>Metazoa</taxon>
        <taxon>Ecdysozoa</taxon>
        <taxon>Arthropoda</taxon>
        <taxon>Hexapoda</taxon>
        <taxon>Insecta</taxon>
        <taxon>Pterygota</taxon>
        <taxon>Palaeoptera</taxon>
        <taxon>Odonata</taxon>
        <taxon>Epiprocta</taxon>
        <taxon>Anisoptera</taxon>
        <taxon>Libelluloidea</taxon>
        <taxon>Libellulidae</taxon>
        <taxon>Ladona</taxon>
    </lineage>
</organism>
<evidence type="ECO:0000256" key="1">
    <source>
        <dbReference type="SAM" id="Coils"/>
    </source>
</evidence>
<feature type="region of interest" description="Disordered" evidence="2">
    <location>
        <begin position="746"/>
        <end position="773"/>
    </location>
</feature>